<dbReference type="GO" id="GO:0016853">
    <property type="term" value="F:isomerase activity"/>
    <property type="evidence" value="ECO:0007669"/>
    <property type="project" value="UniProtKB-KW"/>
</dbReference>
<dbReference type="InterPro" id="IPR036237">
    <property type="entry name" value="Xyl_isomerase-like_sf"/>
</dbReference>
<gene>
    <name evidence="2" type="ORF">ICI42_10375</name>
</gene>
<dbReference type="InterPro" id="IPR050312">
    <property type="entry name" value="IolE/XylAMocC-like"/>
</dbReference>
<evidence type="ECO:0000313" key="2">
    <source>
        <dbReference type="EMBL" id="MBD0415059.1"/>
    </source>
</evidence>
<sequence length="273" mass="29048">MRLGIFAKTFPGTNPNDVLAQVRAAGFATAQYNMACSGLPAMPDVISAEKAQAVASAAQAAGIGLCAVSGTYNMAHPDPSVRADGLRRLEVIAAAAGAMGTTLITLCTGTRDPDDQWRHHPDNATAEAWADMRAEMEKAVRIAERHSVRLGIEPELANVVDSAAKARRLIDELRSPALAVVLDPANLFEVTTLEDQRRVVSYAVDLLADRIVMGHAKDRAANGDFVTAGTGVLDYAHYLECLRRVGFDGDLVTHGLSADEAPDVARFLSELLA</sequence>
<dbReference type="InterPro" id="IPR013022">
    <property type="entry name" value="Xyl_isomerase-like_TIM-brl"/>
</dbReference>
<keyword evidence="2" id="KW-0413">Isomerase</keyword>
<organism evidence="2 3">
    <name type="scientific">Oryzicola mucosus</name>
    <dbReference type="NCBI Taxonomy" id="2767425"/>
    <lineage>
        <taxon>Bacteria</taxon>
        <taxon>Pseudomonadati</taxon>
        <taxon>Pseudomonadota</taxon>
        <taxon>Alphaproteobacteria</taxon>
        <taxon>Hyphomicrobiales</taxon>
        <taxon>Phyllobacteriaceae</taxon>
        <taxon>Oryzicola</taxon>
    </lineage>
</organism>
<protein>
    <submittedName>
        <fullName evidence="2">Sugar phosphate isomerase/epimerase</fullName>
    </submittedName>
</protein>
<dbReference type="RefSeq" id="WP_188164512.1">
    <property type="nucleotide sequence ID" value="NZ_JACVVX010000003.1"/>
</dbReference>
<dbReference type="SUPFAM" id="SSF51658">
    <property type="entry name" value="Xylose isomerase-like"/>
    <property type="match status" value="1"/>
</dbReference>
<evidence type="ECO:0000259" key="1">
    <source>
        <dbReference type="Pfam" id="PF01261"/>
    </source>
</evidence>
<dbReference type="PANTHER" id="PTHR12110:SF21">
    <property type="entry name" value="XYLOSE ISOMERASE-LIKE TIM BARREL DOMAIN-CONTAINING PROTEIN"/>
    <property type="match status" value="1"/>
</dbReference>
<feature type="domain" description="Xylose isomerase-like TIM barrel" evidence="1">
    <location>
        <begin position="20"/>
        <end position="252"/>
    </location>
</feature>
<dbReference type="Proteomes" id="UP000643405">
    <property type="component" value="Unassembled WGS sequence"/>
</dbReference>
<dbReference type="PANTHER" id="PTHR12110">
    <property type="entry name" value="HYDROXYPYRUVATE ISOMERASE"/>
    <property type="match status" value="1"/>
</dbReference>
<reference evidence="2" key="1">
    <citation type="submission" date="2020-09" db="EMBL/GenBank/DDBJ databases">
        <title>Genome seq and assembly of Tianweitania sp.</title>
        <authorList>
            <person name="Chhetri G."/>
        </authorList>
    </citation>
    <scope>NUCLEOTIDE SEQUENCE</scope>
    <source>
        <strain evidence="2">Rool2</strain>
    </source>
</reference>
<name>A0A8J6TYN6_9HYPH</name>
<keyword evidence="3" id="KW-1185">Reference proteome</keyword>
<dbReference type="EMBL" id="JACVVX010000003">
    <property type="protein sequence ID" value="MBD0415059.1"/>
    <property type="molecule type" value="Genomic_DNA"/>
</dbReference>
<proteinExistence type="predicted"/>
<dbReference type="AlphaFoldDB" id="A0A8J6TYN6"/>
<dbReference type="Pfam" id="PF01261">
    <property type="entry name" value="AP_endonuc_2"/>
    <property type="match status" value="1"/>
</dbReference>
<accession>A0A8J6TYN6</accession>
<dbReference type="Gene3D" id="3.20.20.150">
    <property type="entry name" value="Divalent-metal-dependent TIM barrel enzymes"/>
    <property type="match status" value="1"/>
</dbReference>
<comment type="caution">
    <text evidence="2">The sequence shown here is derived from an EMBL/GenBank/DDBJ whole genome shotgun (WGS) entry which is preliminary data.</text>
</comment>
<evidence type="ECO:0000313" key="3">
    <source>
        <dbReference type="Proteomes" id="UP000643405"/>
    </source>
</evidence>